<reference evidence="1" key="1">
    <citation type="submission" date="2018-05" db="EMBL/GenBank/DDBJ databases">
        <authorList>
            <person name="Lanie J.A."/>
            <person name="Ng W.-L."/>
            <person name="Kazmierczak K.M."/>
            <person name="Andrzejewski T.M."/>
            <person name="Davidsen T.M."/>
            <person name="Wayne K.J."/>
            <person name="Tettelin H."/>
            <person name="Glass J.I."/>
            <person name="Rusch D."/>
            <person name="Podicherti R."/>
            <person name="Tsui H.-C.T."/>
            <person name="Winkler M.E."/>
        </authorList>
    </citation>
    <scope>NUCLEOTIDE SEQUENCE</scope>
</reference>
<sequence length="31" mass="3460">MRRTLVVFLWLVATVGVIYVANAAVELVDLQ</sequence>
<dbReference type="AlphaFoldDB" id="A0A382HGW5"/>
<gene>
    <name evidence="1" type="ORF">METZ01_LOCUS239428</name>
</gene>
<evidence type="ECO:0000313" key="1">
    <source>
        <dbReference type="EMBL" id="SVB86574.1"/>
    </source>
</evidence>
<proteinExistence type="predicted"/>
<feature type="non-terminal residue" evidence="1">
    <location>
        <position position="31"/>
    </location>
</feature>
<dbReference type="EMBL" id="UINC01061223">
    <property type="protein sequence ID" value="SVB86574.1"/>
    <property type="molecule type" value="Genomic_DNA"/>
</dbReference>
<accession>A0A382HGW5</accession>
<name>A0A382HGW5_9ZZZZ</name>
<organism evidence="1">
    <name type="scientific">marine metagenome</name>
    <dbReference type="NCBI Taxonomy" id="408172"/>
    <lineage>
        <taxon>unclassified sequences</taxon>
        <taxon>metagenomes</taxon>
        <taxon>ecological metagenomes</taxon>
    </lineage>
</organism>
<protein>
    <submittedName>
        <fullName evidence="1">Uncharacterized protein</fullName>
    </submittedName>
</protein>